<reference evidence="1 2" key="1">
    <citation type="journal article" date="2021" name="Sci. Rep.">
        <title>Chromosome anchoring in Senegalese sole (Solea senegalensis) reveals sex-associated markers and genome rearrangements in flatfish.</title>
        <authorList>
            <person name="Guerrero-Cozar I."/>
            <person name="Gomez-Garrido J."/>
            <person name="Berbel C."/>
            <person name="Martinez-Blanch J.F."/>
            <person name="Alioto T."/>
            <person name="Claros M.G."/>
            <person name="Gagnaire P.A."/>
            <person name="Manchado M."/>
        </authorList>
    </citation>
    <scope>NUCLEOTIDE SEQUENCE [LARGE SCALE GENOMIC DNA]</scope>
    <source>
        <strain evidence="1">Sse05_10M</strain>
    </source>
</reference>
<dbReference type="EMBL" id="JAGKHQ010000007">
    <property type="protein sequence ID" value="KAG7511537.1"/>
    <property type="molecule type" value="Genomic_DNA"/>
</dbReference>
<name>A0AAV6S2A9_SOLSE</name>
<sequence>MYAKECSRMTFRKFDASLSQAGMTAQLISATTGVFLSLSPPIIPLIFTHDNGCMFGRKLLKAMEKEKNPHATVQDHGCRHGAKWPDVLSLGEADEGFRRIASPKAQG</sequence>
<protein>
    <submittedName>
        <fullName evidence="1">Uncharacterized protein</fullName>
    </submittedName>
</protein>
<dbReference type="AlphaFoldDB" id="A0AAV6S2A9"/>
<dbReference type="Proteomes" id="UP000693946">
    <property type="component" value="Linkage Group LG15"/>
</dbReference>
<comment type="caution">
    <text evidence="1">The sequence shown here is derived from an EMBL/GenBank/DDBJ whole genome shotgun (WGS) entry which is preliminary data.</text>
</comment>
<evidence type="ECO:0000313" key="2">
    <source>
        <dbReference type="Proteomes" id="UP000693946"/>
    </source>
</evidence>
<gene>
    <name evidence="1" type="ORF">JOB18_002909</name>
</gene>
<accession>A0AAV6S2A9</accession>
<evidence type="ECO:0000313" key="1">
    <source>
        <dbReference type="EMBL" id="KAG7511537.1"/>
    </source>
</evidence>
<organism evidence="1 2">
    <name type="scientific">Solea senegalensis</name>
    <name type="common">Senegalese sole</name>
    <dbReference type="NCBI Taxonomy" id="28829"/>
    <lineage>
        <taxon>Eukaryota</taxon>
        <taxon>Metazoa</taxon>
        <taxon>Chordata</taxon>
        <taxon>Craniata</taxon>
        <taxon>Vertebrata</taxon>
        <taxon>Euteleostomi</taxon>
        <taxon>Actinopterygii</taxon>
        <taxon>Neopterygii</taxon>
        <taxon>Teleostei</taxon>
        <taxon>Neoteleostei</taxon>
        <taxon>Acanthomorphata</taxon>
        <taxon>Carangaria</taxon>
        <taxon>Pleuronectiformes</taxon>
        <taxon>Pleuronectoidei</taxon>
        <taxon>Soleidae</taxon>
        <taxon>Solea</taxon>
    </lineage>
</organism>
<proteinExistence type="predicted"/>
<keyword evidence="2" id="KW-1185">Reference proteome</keyword>